<dbReference type="Proteomes" id="UP000627166">
    <property type="component" value="Unassembled WGS sequence"/>
</dbReference>
<proteinExistence type="predicted"/>
<name>A0ABR8YTE0_9CLOT</name>
<comment type="caution">
    <text evidence="1">The sequence shown here is derived from an EMBL/GenBank/DDBJ whole genome shotgun (WGS) entry which is preliminary data.</text>
</comment>
<organism evidence="1 2">
    <name type="scientific">Clostridium faecium</name>
    <dbReference type="NCBI Taxonomy" id="2762223"/>
    <lineage>
        <taxon>Bacteria</taxon>
        <taxon>Bacillati</taxon>
        <taxon>Bacillota</taxon>
        <taxon>Clostridia</taxon>
        <taxon>Eubacteriales</taxon>
        <taxon>Clostridiaceae</taxon>
        <taxon>Clostridium</taxon>
    </lineage>
</organism>
<accession>A0ABR8YTE0</accession>
<gene>
    <name evidence="1" type="ORF">H9637_08830</name>
</gene>
<protein>
    <submittedName>
        <fullName evidence="1">Uncharacterized protein</fullName>
    </submittedName>
</protein>
<evidence type="ECO:0000313" key="1">
    <source>
        <dbReference type="EMBL" id="MBD8047139.1"/>
    </source>
</evidence>
<sequence>MSNEDILNEKKEILDTNVNQIRELSHLFYKCMNKNYFCVLGDKNTIDNNSRIFNNIIEL</sequence>
<keyword evidence="2" id="KW-1185">Reference proteome</keyword>
<dbReference type="EMBL" id="JACSQB010000063">
    <property type="protein sequence ID" value="MBD8047139.1"/>
    <property type="molecule type" value="Genomic_DNA"/>
</dbReference>
<dbReference type="RefSeq" id="WP_191740111.1">
    <property type="nucleotide sequence ID" value="NZ_JACSQB010000063.1"/>
</dbReference>
<evidence type="ECO:0000313" key="2">
    <source>
        <dbReference type="Proteomes" id="UP000627166"/>
    </source>
</evidence>
<reference evidence="1 2" key="1">
    <citation type="submission" date="2020-08" db="EMBL/GenBank/DDBJ databases">
        <title>A Genomic Blueprint of the Chicken Gut Microbiome.</title>
        <authorList>
            <person name="Gilroy R."/>
            <person name="Ravi A."/>
            <person name="Getino M."/>
            <person name="Pursley I."/>
            <person name="Horton D.L."/>
            <person name="Alikhan N.-F."/>
            <person name="Baker D."/>
            <person name="Gharbi K."/>
            <person name="Hall N."/>
            <person name="Watson M."/>
            <person name="Adriaenssens E.M."/>
            <person name="Foster-Nyarko E."/>
            <person name="Jarju S."/>
            <person name="Secka A."/>
            <person name="Antonio M."/>
            <person name="Oren A."/>
            <person name="Chaudhuri R."/>
            <person name="La Ragione R.M."/>
            <person name="Hildebrand F."/>
            <person name="Pallen M.J."/>
        </authorList>
    </citation>
    <scope>NUCLEOTIDE SEQUENCE [LARGE SCALE GENOMIC DNA]</scope>
    <source>
        <strain evidence="1 2">N37</strain>
    </source>
</reference>